<dbReference type="EMBL" id="JANAWD010000401">
    <property type="protein sequence ID" value="KAJ3480019.1"/>
    <property type="molecule type" value="Genomic_DNA"/>
</dbReference>
<feature type="region of interest" description="Disordered" evidence="1">
    <location>
        <begin position="1"/>
        <end position="30"/>
    </location>
</feature>
<keyword evidence="3" id="KW-1185">Reference proteome</keyword>
<dbReference type="AlphaFoldDB" id="A0AAD5UX03"/>
<evidence type="ECO:0000256" key="1">
    <source>
        <dbReference type="SAM" id="MobiDB-lite"/>
    </source>
</evidence>
<gene>
    <name evidence="2" type="ORF">NLI96_g8655</name>
</gene>
<sequence length="108" mass="12349">MTQLQAHTHHTLSHPQTQQTQTHAHEAHPQETFTLGPFRNAPRLWTGLWQLSSNAWGSVPAAKVRAEMTRYAEMGYTAFGTFSSVVWVKQLHQRHTPFPLARENDFSV</sequence>
<reference evidence="2" key="1">
    <citation type="submission" date="2022-07" db="EMBL/GenBank/DDBJ databases">
        <title>Genome Sequence of Physisporinus lineatus.</title>
        <authorList>
            <person name="Buettner E."/>
        </authorList>
    </citation>
    <scope>NUCLEOTIDE SEQUENCE</scope>
    <source>
        <strain evidence="2">VT162</strain>
    </source>
</reference>
<protein>
    <submittedName>
        <fullName evidence="2">Uncharacterized protein</fullName>
    </submittedName>
</protein>
<accession>A0AAD5UX03</accession>
<comment type="caution">
    <text evidence="2">The sequence shown here is derived from an EMBL/GenBank/DDBJ whole genome shotgun (WGS) entry which is preliminary data.</text>
</comment>
<feature type="compositionally biased region" description="Low complexity" evidence="1">
    <location>
        <begin position="13"/>
        <end position="22"/>
    </location>
</feature>
<organism evidence="2 3">
    <name type="scientific">Meripilus lineatus</name>
    <dbReference type="NCBI Taxonomy" id="2056292"/>
    <lineage>
        <taxon>Eukaryota</taxon>
        <taxon>Fungi</taxon>
        <taxon>Dikarya</taxon>
        <taxon>Basidiomycota</taxon>
        <taxon>Agaricomycotina</taxon>
        <taxon>Agaricomycetes</taxon>
        <taxon>Polyporales</taxon>
        <taxon>Meripilaceae</taxon>
        <taxon>Meripilus</taxon>
    </lineage>
</organism>
<evidence type="ECO:0000313" key="2">
    <source>
        <dbReference type="EMBL" id="KAJ3480019.1"/>
    </source>
</evidence>
<dbReference type="Proteomes" id="UP001212997">
    <property type="component" value="Unassembled WGS sequence"/>
</dbReference>
<name>A0AAD5UX03_9APHY</name>
<proteinExistence type="predicted"/>
<evidence type="ECO:0000313" key="3">
    <source>
        <dbReference type="Proteomes" id="UP001212997"/>
    </source>
</evidence>